<feature type="compositionally biased region" description="Basic and acidic residues" evidence="1">
    <location>
        <begin position="238"/>
        <end position="248"/>
    </location>
</feature>
<evidence type="ECO:0000313" key="2">
    <source>
        <dbReference type="EMBL" id="EUC27829.1"/>
    </source>
</evidence>
<dbReference type="KEGG" id="bze:COCCADRAFT_41538"/>
<dbReference type="HOGENOM" id="CLU_547442_0_0_1"/>
<feature type="compositionally biased region" description="Basic and acidic residues" evidence="1">
    <location>
        <begin position="16"/>
        <end position="26"/>
    </location>
</feature>
<evidence type="ECO:0000256" key="1">
    <source>
        <dbReference type="SAM" id="MobiDB-lite"/>
    </source>
</evidence>
<dbReference type="EMBL" id="KI964872">
    <property type="protein sequence ID" value="EUC27829.1"/>
    <property type="molecule type" value="Genomic_DNA"/>
</dbReference>
<feature type="compositionally biased region" description="Pro residues" evidence="1">
    <location>
        <begin position="401"/>
        <end position="410"/>
    </location>
</feature>
<dbReference type="GeneID" id="19149502"/>
<dbReference type="RefSeq" id="XP_007717860.1">
    <property type="nucleotide sequence ID" value="XM_007719670.1"/>
</dbReference>
<dbReference type="OrthoDB" id="3792561at2759"/>
<protein>
    <submittedName>
        <fullName evidence="2">Uncharacterized protein</fullName>
    </submittedName>
</protein>
<reference evidence="2 3" key="1">
    <citation type="journal article" date="2013" name="PLoS Genet.">
        <title>Comparative genome structure, secondary metabolite, and effector coding capacity across Cochliobolus pathogens.</title>
        <authorList>
            <person name="Condon B.J."/>
            <person name="Leng Y."/>
            <person name="Wu D."/>
            <person name="Bushley K.E."/>
            <person name="Ohm R.A."/>
            <person name="Otillar R."/>
            <person name="Martin J."/>
            <person name="Schackwitz W."/>
            <person name="Grimwood J."/>
            <person name="MohdZainudin N."/>
            <person name="Xue C."/>
            <person name="Wang R."/>
            <person name="Manning V.A."/>
            <person name="Dhillon B."/>
            <person name="Tu Z.J."/>
            <person name="Steffenson B.J."/>
            <person name="Salamov A."/>
            <person name="Sun H."/>
            <person name="Lowry S."/>
            <person name="LaButti K."/>
            <person name="Han J."/>
            <person name="Copeland A."/>
            <person name="Lindquist E."/>
            <person name="Barry K."/>
            <person name="Schmutz J."/>
            <person name="Baker S.E."/>
            <person name="Ciuffetti L.M."/>
            <person name="Grigoriev I.V."/>
            <person name="Zhong S."/>
            <person name="Turgeon B.G."/>
        </authorList>
    </citation>
    <scope>NUCLEOTIDE SEQUENCE [LARGE SCALE GENOMIC DNA]</scope>
    <source>
        <strain evidence="2 3">26-R-13</strain>
    </source>
</reference>
<feature type="compositionally biased region" description="Basic residues" evidence="1">
    <location>
        <begin position="249"/>
        <end position="258"/>
    </location>
</feature>
<feature type="compositionally biased region" description="Basic and acidic residues" evidence="1">
    <location>
        <begin position="345"/>
        <end position="357"/>
    </location>
</feature>
<feature type="compositionally biased region" description="Basic residues" evidence="1">
    <location>
        <begin position="27"/>
        <end position="36"/>
    </location>
</feature>
<dbReference type="AlphaFoldDB" id="W6XYP4"/>
<dbReference type="Proteomes" id="UP000053841">
    <property type="component" value="Unassembled WGS sequence"/>
</dbReference>
<feature type="compositionally biased region" description="Basic and acidic residues" evidence="1">
    <location>
        <begin position="455"/>
        <end position="491"/>
    </location>
</feature>
<accession>W6XYP4</accession>
<feature type="compositionally biased region" description="Polar residues" evidence="1">
    <location>
        <begin position="413"/>
        <end position="429"/>
    </location>
</feature>
<gene>
    <name evidence="2" type="ORF">COCCADRAFT_41538</name>
</gene>
<feature type="compositionally biased region" description="Basic and acidic residues" evidence="1">
    <location>
        <begin position="37"/>
        <end position="49"/>
    </location>
</feature>
<feature type="region of interest" description="Disordered" evidence="1">
    <location>
        <begin position="1"/>
        <end position="145"/>
    </location>
</feature>
<feature type="compositionally biased region" description="Basic and acidic residues" evidence="1">
    <location>
        <begin position="94"/>
        <end position="112"/>
    </location>
</feature>
<sequence>MGNSPRDRKHQHHSHAPYERTDGLRERHQRQHRNRSRSRDHEQHRDSSHSRYQYSSNEEHYIGRKRDRSASGASRYQAPWQELKKSSAQTPHAQHRDKMEASRSHHQSRAEQSHPGALAGRVGASYSPTRQQRGPDGTPFGNLPKYKSKPGITFGLGNHFINTYKHIKAEHDAGYRPKGFIEKALDEVRKKKLDIKTREKEMNHGWNREGTLRNGKVRKKQLEIDERDKRRIEVYEWKPKATETESQGHHHQNQKGRGRMGQEGGQKWRVVGRKSSQDAPVPVIRVQSASPVASSERIIPPGYETRPLSKPSGPQKSQVRSKKEMSQSGATSRDHRRSQEAPIPGDHDYKDNHHEYRPMYPQSIIFDAPQRHGIASSLVGNQSSIEPENAFRASSPIMSHGPPPPPPPPVLRGTSNGRAVLLDSTQGETEQLRIAFPNKKDKSASSSAGGVLYDQTEHSQEVEERERAQAEGSNEGRDAQPEPNRAFRQDLLDALQRRSTTGPGTITHGLTAMRECSD</sequence>
<proteinExistence type="predicted"/>
<name>W6XYP4_COCC2</name>
<keyword evidence="3" id="KW-1185">Reference proteome</keyword>
<dbReference type="eggNOG" id="ENOG502R8E5">
    <property type="taxonomic scope" value="Eukaryota"/>
</dbReference>
<feature type="region of interest" description="Disordered" evidence="1">
    <location>
        <begin position="238"/>
        <end position="518"/>
    </location>
</feature>
<organism evidence="2 3">
    <name type="scientific">Cochliobolus carbonum (strain 26-R-13)</name>
    <name type="common">Maize leaf spot fungus</name>
    <name type="synonym">Bipolaris zeicola</name>
    <dbReference type="NCBI Taxonomy" id="930089"/>
    <lineage>
        <taxon>Eukaryota</taxon>
        <taxon>Fungi</taxon>
        <taxon>Dikarya</taxon>
        <taxon>Ascomycota</taxon>
        <taxon>Pezizomycotina</taxon>
        <taxon>Dothideomycetes</taxon>
        <taxon>Pleosporomycetidae</taxon>
        <taxon>Pleosporales</taxon>
        <taxon>Pleosporineae</taxon>
        <taxon>Pleosporaceae</taxon>
        <taxon>Bipolaris</taxon>
    </lineage>
</organism>
<evidence type="ECO:0000313" key="3">
    <source>
        <dbReference type="Proteomes" id="UP000053841"/>
    </source>
</evidence>